<reference evidence="2 3" key="1">
    <citation type="journal article" date="2011" name="Proc. Natl. Acad. Sci. U.S.A.">
        <title>Comparative genomics of xylose-fermenting fungi for enhanced biofuel production.</title>
        <authorList>
            <person name="Wohlbach D.J."/>
            <person name="Kuo A."/>
            <person name="Sato T.K."/>
            <person name="Potts K.M."/>
            <person name="Salamov A.A."/>
            <person name="LaButti K.M."/>
            <person name="Sun H."/>
            <person name="Clum A."/>
            <person name="Pangilinan J.L."/>
            <person name="Lindquist E.A."/>
            <person name="Lucas S."/>
            <person name="Lapidus A."/>
            <person name="Jin M."/>
            <person name="Gunawan C."/>
            <person name="Balan V."/>
            <person name="Dale B.E."/>
            <person name="Jeffries T.W."/>
            <person name="Zinkel R."/>
            <person name="Barry K.W."/>
            <person name="Grigoriev I.V."/>
            <person name="Gasch A.P."/>
        </authorList>
    </citation>
    <scope>NUCLEOTIDE SEQUENCE [LARGE SCALE GENOMIC DNA]</scope>
    <source>
        <strain evidence="3">ATCC 10573 / BCRC 21748 / CBS 615 / JCM 9827 / NBRC 10315 / NRRL Y-1498 / VKM Y-70</strain>
    </source>
</reference>
<dbReference type="InterPro" id="IPR036523">
    <property type="entry name" value="SurE-like_sf"/>
</dbReference>
<dbReference type="SUPFAM" id="SSF64167">
    <property type="entry name" value="SurE-like"/>
    <property type="match status" value="1"/>
</dbReference>
<dbReference type="Pfam" id="PF03133">
    <property type="entry name" value="TTL"/>
    <property type="match status" value="1"/>
</dbReference>
<dbReference type="GeneID" id="18249220"/>
<organism evidence="3">
    <name type="scientific">Candida tenuis (strain ATCC 10573 / BCRC 21748 / CBS 615 / JCM 9827 / NBRC 10315 / NRRL Y-1498 / VKM Y-70)</name>
    <name type="common">Yeast</name>
    <name type="synonym">Yamadazyma tenuis</name>
    <dbReference type="NCBI Taxonomy" id="590646"/>
    <lineage>
        <taxon>Eukaryota</taxon>
        <taxon>Fungi</taxon>
        <taxon>Dikarya</taxon>
        <taxon>Ascomycota</taxon>
        <taxon>Saccharomycotina</taxon>
        <taxon>Pichiomycetes</taxon>
        <taxon>Debaryomycetaceae</taxon>
        <taxon>Yamadazyma</taxon>
    </lineage>
</organism>
<evidence type="ECO:0000313" key="3">
    <source>
        <dbReference type="Proteomes" id="UP000000707"/>
    </source>
</evidence>
<dbReference type="InterPro" id="IPR027746">
    <property type="entry name" value="TTL"/>
</dbReference>
<dbReference type="EMBL" id="GL996528">
    <property type="protein sequence ID" value="EGV60160.1"/>
    <property type="molecule type" value="Genomic_DNA"/>
</dbReference>
<proteinExistence type="predicted"/>
<dbReference type="eggNOG" id="KOG2157">
    <property type="taxonomic scope" value="Eukaryota"/>
</dbReference>
<dbReference type="NCBIfam" id="TIGR00087">
    <property type="entry name" value="surE"/>
    <property type="match status" value="1"/>
</dbReference>
<gene>
    <name evidence="2" type="ORF">CANTEDRAFT_127122</name>
</gene>
<dbReference type="SUPFAM" id="SSF56059">
    <property type="entry name" value="Glutathione synthetase ATP-binding domain-like"/>
    <property type="match status" value="1"/>
</dbReference>
<dbReference type="GO" id="GO:0016787">
    <property type="term" value="F:hydrolase activity"/>
    <property type="evidence" value="ECO:0007669"/>
    <property type="project" value="InterPro"/>
</dbReference>
<sequence>MHVLLVNDDGPLDDKTCPYIKYMVDEIQRSTDWKLSICVPNQQRSWIGKAHFAGKPLKRTYLYTKNSTEEFNEKINEYEGPFDSKQSLSGYQEWNLIDSTPAACTDIGLNHIFEDIDLVISGPNFGKNSSNLYILASGTVGSAMEAVLHNKKSIAVSYSYSSTNHTFDEIKTASVLAVKLIQKLYNNWNDGVELYTMNVPLNQGLSLQNTKCYFAPIMDNKWGHSIYEAVSEDSFVWNPNFKKVYKDGLRDFSHSDNRILLNNNISVTPLKAKFQQLEPLFGEISLSDKEDEPLEEYLLLDINPSSYLYESFRKAFEGIGYHITSDKGILKSLPGIKVFHYAEYEDLDLDLIEAFPQNYYICSNIYRKGLIRKNYLSNMIHQYSVKNPKSILASSYPVTYQFELDYAEFLDDALDESYELREEVNSNNKYWILKPSMSDKGQGIRLFKTIDQLQEIFNSFEEGEDSDVEEEDDDNNGIITSQLRQFIVQEYQQNPLLLPEYDNKKFHFRVYVVANGDLQVFVYRGILALFATQPFVLQDDDTGEVPMGGHLTNTCLQNETPIVESFWNMKGIDKFDKEIIYNRICQIVGEVFKAATSIDKINFQPLGNATEFYGVDFIIDNNMQLKLLEVNAYPDFKQTGEALHSIIHDLLEATVHEVIAPSMSGTARVPQDSVLTEVYYQSRS</sequence>
<dbReference type="OrthoDB" id="202825at2759"/>
<dbReference type="PANTHER" id="PTHR47551:SF1">
    <property type="entry name" value="TUBULIN--TYROSINE LIGASE PBY1-RELATED"/>
    <property type="match status" value="1"/>
</dbReference>
<dbReference type="HOGENOM" id="CLU_007204_0_0_1"/>
<name>G3BCH4_CANTC</name>
<dbReference type="GO" id="GO:0000932">
    <property type="term" value="C:P-body"/>
    <property type="evidence" value="ECO:0007669"/>
    <property type="project" value="TreeGrafter"/>
</dbReference>
<evidence type="ECO:0000259" key="1">
    <source>
        <dbReference type="Pfam" id="PF01975"/>
    </source>
</evidence>
<dbReference type="Proteomes" id="UP000000707">
    <property type="component" value="Unassembled WGS sequence"/>
</dbReference>
<dbReference type="InterPro" id="IPR004344">
    <property type="entry name" value="TTL/TTLL_fam"/>
</dbReference>
<dbReference type="PROSITE" id="PS51221">
    <property type="entry name" value="TTL"/>
    <property type="match status" value="1"/>
</dbReference>
<keyword evidence="3" id="KW-1185">Reference proteome</keyword>
<dbReference type="Pfam" id="PF01975">
    <property type="entry name" value="SurE"/>
    <property type="match status" value="1"/>
</dbReference>
<dbReference type="Gene3D" id="3.40.1210.10">
    <property type="entry name" value="Survival protein SurE-like phosphatase/nucleotidase"/>
    <property type="match status" value="1"/>
</dbReference>
<dbReference type="InterPro" id="IPR002828">
    <property type="entry name" value="SurE-like_Pase/nucleotidase"/>
</dbReference>
<dbReference type="STRING" id="590646.G3BCH4"/>
<dbReference type="AlphaFoldDB" id="G3BCH4"/>
<dbReference type="PANTHER" id="PTHR47551">
    <property type="entry name" value="TUBULIN--TYROSINE LIGASE PBY1-RELATED"/>
    <property type="match status" value="1"/>
</dbReference>
<feature type="domain" description="Survival protein SurE-like phosphatase/nucleotidase" evidence="1">
    <location>
        <begin position="3"/>
        <end position="208"/>
    </location>
</feature>
<accession>G3BCH4</accession>
<evidence type="ECO:0000313" key="2">
    <source>
        <dbReference type="EMBL" id="EGV60160.1"/>
    </source>
</evidence>
<dbReference type="Gene3D" id="3.30.470.20">
    <property type="entry name" value="ATP-grasp fold, B domain"/>
    <property type="match status" value="1"/>
</dbReference>
<dbReference type="KEGG" id="cten:18249220"/>
<protein>
    <recommendedName>
        <fullName evidence="1">Survival protein SurE-like phosphatase/nucleotidase domain-containing protein</fullName>
    </recommendedName>
</protein>